<protein>
    <submittedName>
        <fullName evidence="1">Uncharacterized protein</fullName>
    </submittedName>
</protein>
<dbReference type="EMBL" id="DSQF01000020">
    <property type="protein sequence ID" value="HGZ43689.1"/>
    <property type="molecule type" value="Genomic_DNA"/>
</dbReference>
<proteinExistence type="predicted"/>
<organism evidence="1">
    <name type="scientific">Eiseniibacteriota bacterium</name>
    <dbReference type="NCBI Taxonomy" id="2212470"/>
    <lineage>
        <taxon>Bacteria</taxon>
        <taxon>Candidatus Eiseniibacteriota</taxon>
    </lineage>
</organism>
<comment type="caution">
    <text evidence="1">The sequence shown here is derived from an EMBL/GenBank/DDBJ whole genome shotgun (WGS) entry which is preliminary data.</text>
</comment>
<reference evidence="1" key="1">
    <citation type="journal article" date="2020" name="mSystems">
        <title>Genome- and Community-Level Interaction Insights into Carbon Utilization and Element Cycling Functions of Hydrothermarchaeota in Hydrothermal Sediment.</title>
        <authorList>
            <person name="Zhou Z."/>
            <person name="Liu Y."/>
            <person name="Xu W."/>
            <person name="Pan J."/>
            <person name="Luo Z.H."/>
            <person name="Li M."/>
        </authorList>
    </citation>
    <scope>NUCLEOTIDE SEQUENCE [LARGE SCALE GENOMIC DNA]</scope>
    <source>
        <strain evidence="1">SpSt-381</strain>
    </source>
</reference>
<accession>A0A832I2P7</accession>
<evidence type="ECO:0000313" key="1">
    <source>
        <dbReference type="EMBL" id="HGZ43689.1"/>
    </source>
</evidence>
<sequence>MPMIPAIELQTSPAGLVAAAAALAAGAPLFSGGLRALRLRRALGRLRPCGVSELPVGLAHVTGAVALDSPLFSPLGGHACAAFRLEVVGQEGALSAAIEVARPFRLVEGGRVARVRPEGARFDLQESARREIGAREPLSENLLALLERSPEAMWFRRSGGTLTLVERILAPGAVCHVIGTARQSAHAASFAELELQATGTGDAVAVAAAPADEGPDLWLDAGDHLAYLRVSDRAPAPAALRVPAWRTLGAFLGPALSLGGLLYLAHAADRLRASGGF</sequence>
<name>A0A832I2P7_UNCEI</name>
<gene>
    <name evidence="1" type="ORF">ENR23_09740</name>
</gene>
<dbReference type="AlphaFoldDB" id="A0A832I2P7"/>